<dbReference type="Proteomes" id="UP001183777">
    <property type="component" value="Unassembled WGS sequence"/>
</dbReference>
<evidence type="ECO:0000313" key="4">
    <source>
        <dbReference type="Proteomes" id="UP001183777"/>
    </source>
</evidence>
<proteinExistence type="predicted"/>
<dbReference type="InterPro" id="IPR042001">
    <property type="entry name" value="Sortase_F"/>
</dbReference>
<evidence type="ECO:0000256" key="2">
    <source>
        <dbReference type="SAM" id="MobiDB-lite"/>
    </source>
</evidence>
<dbReference type="InterPro" id="IPR023365">
    <property type="entry name" value="Sortase_dom-sf"/>
</dbReference>
<name>A0ABU2RMZ2_9ACTN</name>
<dbReference type="EMBL" id="JAVREX010000008">
    <property type="protein sequence ID" value="MDT0429870.1"/>
    <property type="molecule type" value="Genomic_DNA"/>
</dbReference>
<evidence type="ECO:0000256" key="1">
    <source>
        <dbReference type="ARBA" id="ARBA00022801"/>
    </source>
</evidence>
<dbReference type="NCBIfam" id="NF033748">
    <property type="entry name" value="class_F_sortase"/>
    <property type="match status" value="1"/>
</dbReference>
<dbReference type="InterPro" id="IPR005754">
    <property type="entry name" value="Sortase"/>
</dbReference>
<keyword evidence="1" id="KW-0378">Hydrolase</keyword>
<dbReference type="CDD" id="cd05829">
    <property type="entry name" value="Sortase_F"/>
    <property type="match status" value="1"/>
</dbReference>
<feature type="region of interest" description="Disordered" evidence="2">
    <location>
        <begin position="46"/>
        <end position="83"/>
    </location>
</feature>
<sequence>MAAPQPSGTDPAPSPAPARSLLWPAAAVGLGFLLVYNSLDASAGVPPPAAAVSAPTTGASASASAKPAPSPSAAAVNPGLSRSEPSRISIRSIAVNAPFTPLSIGSSGQLDAPPADDANLVGWFKDGATPGERGTSVVAGHVDTKTGPAVFLLLSTLEAGNTVDITRKDGVVATFKVDAVETFSKADFPSDRVYSDNGTAQLRLITCGGVYDKKAKDYEDNVVVFAHLDSAKNG</sequence>
<dbReference type="Pfam" id="PF04203">
    <property type="entry name" value="Sortase"/>
    <property type="match status" value="1"/>
</dbReference>
<gene>
    <name evidence="3" type="ORF">RM649_19770</name>
</gene>
<comment type="caution">
    <text evidence="3">The sequence shown here is derived from an EMBL/GenBank/DDBJ whole genome shotgun (WGS) entry which is preliminary data.</text>
</comment>
<feature type="compositionally biased region" description="Low complexity" evidence="2">
    <location>
        <begin position="50"/>
        <end position="83"/>
    </location>
</feature>
<dbReference type="Gene3D" id="2.40.260.10">
    <property type="entry name" value="Sortase"/>
    <property type="match status" value="1"/>
</dbReference>
<dbReference type="SUPFAM" id="SSF63817">
    <property type="entry name" value="Sortase"/>
    <property type="match status" value="1"/>
</dbReference>
<keyword evidence="4" id="KW-1185">Reference proteome</keyword>
<evidence type="ECO:0000313" key="3">
    <source>
        <dbReference type="EMBL" id="MDT0429870.1"/>
    </source>
</evidence>
<reference evidence="4" key="1">
    <citation type="submission" date="2023-07" db="EMBL/GenBank/DDBJ databases">
        <title>30 novel species of actinomycetes from the DSMZ collection.</title>
        <authorList>
            <person name="Nouioui I."/>
        </authorList>
    </citation>
    <scope>NUCLEOTIDE SEQUENCE [LARGE SCALE GENOMIC DNA]</scope>
    <source>
        <strain evidence="4">DSM 41770</strain>
    </source>
</reference>
<accession>A0ABU2RMZ2</accession>
<protein>
    <submittedName>
        <fullName evidence="3">Class F sortase</fullName>
    </submittedName>
</protein>
<organism evidence="3 4">
    <name type="scientific">Streptomyces salyersiae</name>
    <dbReference type="NCBI Taxonomy" id="3075530"/>
    <lineage>
        <taxon>Bacteria</taxon>
        <taxon>Bacillati</taxon>
        <taxon>Actinomycetota</taxon>
        <taxon>Actinomycetes</taxon>
        <taxon>Kitasatosporales</taxon>
        <taxon>Streptomycetaceae</taxon>
        <taxon>Streptomyces</taxon>
    </lineage>
</organism>
<dbReference type="RefSeq" id="WP_200693417.1">
    <property type="nucleotide sequence ID" value="NZ_JAVREX010000008.1"/>
</dbReference>